<keyword evidence="8" id="KW-0456">Lyase</keyword>
<name>A0A1H0BU07_ALLAB</name>
<accession>A0A1H0BU07</accession>
<keyword evidence="2" id="KW-0949">S-adenosyl-L-methionine</keyword>
<evidence type="ECO:0000256" key="3">
    <source>
        <dbReference type="ARBA" id="ARBA00022793"/>
    </source>
</evidence>
<evidence type="ECO:0000256" key="5">
    <source>
        <dbReference type="ARBA" id="ARBA00023066"/>
    </source>
</evidence>
<keyword evidence="4" id="KW-0068">Autocatalytic cleavage</keyword>
<evidence type="ECO:0000313" key="12">
    <source>
        <dbReference type="Proteomes" id="UP000183376"/>
    </source>
</evidence>
<evidence type="ECO:0000313" key="11">
    <source>
        <dbReference type="EMBL" id="SDN49139.1"/>
    </source>
</evidence>
<evidence type="ECO:0000256" key="10">
    <source>
        <dbReference type="ARBA" id="ARBA00023317"/>
    </source>
</evidence>
<keyword evidence="5" id="KW-0745">Spermidine biosynthesis</keyword>
<evidence type="ECO:0000256" key="4">
    <source>
        <dbReference type="ARBA" id="ARBA00022813"/>
    </source>
</evidence>
<keyword evidence="6" id="KW-0620">Polyamine biosynthesis</keyword>
<dbReference type="GO" id="GO:0004014">
    <property type="term" value="F:adenosylmethionine decarboxylase activity"/>
    <property type="evidence" value="ECO:0007669"/>
    <property type="project" value="InterPro"/>
</dbReference>
<dbReference type="InterPro" id="IPR016067">
    <property type="entry name" value="S-AdoMet_deCO2ase_core"/>
</dbReference>
<dbReference type="AlphaFoldDB" id="A0A1H0BU07"/>
<dbReference type="Gene3D" id="3.60.90.10">
    <property type="entry name" value="S-adenosylmethionine decarboxylase"/>
    <property type="match status" value="1"/>
</dbReference>
<dbReference type="eggNOG" id="COG1586">
    <property type="taxonomic scope" value="Bacteria"/>
</dbReference>
<dbReference type="STRING" id="211114.SAMN04489726_6844"/>
<comment type="cofactor">
    <cofactor evidence="1">
        <name>pyruvate</name>
        <dbReference type="ChEBI" id="CHEBI:15361"/>
    </cofactor>
</comment>
<dbReference type="SUPFAM" id="SSF56276">
    <property type="entry name" value="S-adenosylmethionine decarboxylase"/>
    <property type="match status" value="1"/>
</dbReference>
<dbReference type="GO" id="GO:0008295">
    <property type="term" value="P:spermidine biosynthetic process"/>
    <property type="evidence" value="ECO:0007669"/>
    <property type="project" value="UniProtKB-KW"/>
</dbReference>
<evidence type="ECO:0000256" key="9">
    <source>
        <dbReference type="ARBA" id="ARBA00023270"/>
    </source>
</evidence>
<organism evidence="11 12">
    <name type="scientific">Allokutzneria albata</name>
    <name type="common">Kibdelosporangium albatum</name>
    <dbReference type="NCBI Taxonomy" id="211114"/>
    <lineage>
        <taxon>Bacteria</taxon>
        <taxon>Bacillati</taxon>
        <taxon>Actinomycetota</taxon>
        <taxon>Actinomycetes</taxon>
        <taxon>Pseudonocardiales</taxon>
        <taxon>Pseudonocardiaceae</taxon>
        <taxon>Allokutzneria</taxon>
    </lineage>
</organism>
<sequence>MAGDGEVEVDELCSYAVDAWVADPAILTDEPALLRLLTDAALAGNAKVLGESRHVFPNGAVTAVLVLSQSHLSIHTWPEFNLANIDLLAYGRINAERMIATIEAGLSPVRTNVSRLLRATK</sequence>
<proteinExistence type="predicted"/>
<evidence type="ECO:0000256" key="8">
    <source>
        <dbReference type="ARBA" id="ARBA00023239"/>
    </source>
</evidence>
<evidence type="ECO:0000256" key="1">
    <source>
        <dbReference type="ARBA" id="ARBA00001928"/>
    </source>
</evidence>
<dbReference type="RefSeq" id="WP_030426616.1">
    <property type="nucleotide sequence ID" value="NZ_JOEF01000001.1"/>
</dbReference>
<dbReference type="PANTHER" id="PTHR33866:SF2">
    <property type="entry name" value="S-ADENOSYLMETHIONINE DECARBOXYLASE PROENZYME"/>
    <property type="match status" value="1"/>
</dbReference>
<reference evidence="11 12" key="1">
    <citation type="submission" date="2016-10" db="EMBL/GenBank/DDBJ databases">
        <authorList>
            <person name="de Groot N.N."/>
        </authorList>
    </citation>
    <scope>NUCLEOTIDE SEQUENCE [LARGE SCALE GENOMIC DNA]</scope>
    <source>
        <strain evidence="11 12">DSM 44149</strain>
    </source>
</reference>
<dbReference type="GO" id="GO:0005829">
    <property type="term" value="C:cytosol"/>
    <property type="evidence" value="ECO:0007669"/>
    <property type="project" value="TreeGrafter"/>
</dbReference>
<keyword evidence="9" id="KW-0704">Schiff base</keyword>
<keyword evidence="7" id="KW-0865">Zymogen</keyword>
<evidence type="ECO:0000256" key="6">
    <source>
        <dbReference type="ARBA" id="ARBA00023115"/>
    </source>
</evidence>
<protein>
    <submittedName>
        <fullName evidence="11">S-adenosylmethionine decarboxylase</fullName>
    </submittedName>
</protein>
<keyword evidence="3" id="KW-0210">Decarboxylase</keyword>
<evidence type="ECO:0000256" key="7">
    <source>
        <dbReference type="ARBA" id="ARBA00023145"/>
    </source>
</evidence>
<dbReference type="Proteomes" id="UP000183376">
    <property type="component" value="Chromosome I"/>
</dbReference>
<dbReference type="PANTHER" id="PTHR33866">
    <property type="entry name" value="S-ADENOSYLMETHIONINE DECARBOXYLASE PROENZYME"/>
    <property type="match status" value="1"/>
</dbReference>
<keyword evidence="12" id="KW-1185">Reference proteome</keyword>
<dbReference type="InterPro" id="IPR003826">
    <property type="entry name" value="AdoMetDC_fam_prok"/>
</dbReference>
<evidence type="ECO:0000256" key="2">
    <source>
        <dbReference type="ARBA" id="ARBA00022691"/>
    </source>
</evidence>
<keyword evidence="10" id="KW-0670">Pyruvate</keyword>
<gene>
    <name evidence="11" type="ORF">SAMN04489726_6844</name>
</gene>
<dbReference type="EMBL" id="LT629701">
    <property type="protein sequence ID" value="SDN49139.1"/>
    <property type="molecule type" value="Genomic_DNA"/>
</dbReference>
<dbReference type="Pfam" id="PF02675">
    <property type="entry name" value="AdoMet_dc"/>
    <property type="match status" value="1"/>
</dbReference>
<dbReference type="OrthoDB" id="9793120at2"/>